<organism evidence="1 2">
    <name type="scientific">Araneus ventricosus</name>
    <name type="common">Orbweaver spider</name>
    <name type="synonym">Epeira ventricosa</name>
    <dbReference type="NCBI Taxonomy" id="182803"/>
    <lineage>
        <taxon>Eukaryota</taxon>
        <taxon>Metazoa</taxon>
        <taxon>Ecdysozoa</taxon>
        <taxon>Arthropoda</taxon>
        <taxon>Chelicerata</taxon>
        <taxon>Arachnida</taxon>
        <taxon>Araneae</taxon>
        <taxon>Araneomorphae</taxon>
        <taxon>Entelegynae</taxon>
        <taxon>Araneoidea</taxon>
        <taxon>Araneidae</taxon>
        <taxon>Araneus</taxon>
    </lineage>
</organism>
<evidence type="ECO:0000313" key="1">
    <source>
        <dbReference type="EMBL" id="GBN37521.1"/>
    </source>
</evidence>
<dbReference type="OrthoDB" id="1252040at2759"/>
<dbReference type="InterPro" id="IPR012337">
    <property type="entry name" value="RNaseH-like_sf"/>
</dbReference>
<dbReference type="Gene3D" id="3.30.420.10">
    <property type="entry name" value="Ribonuclease H-like superfamily/Ribonuclease H"/>
    <property type="match status" value="1"/>
</dbReference>
<dbReference type="InterPro" id="IPR039537">
    <property type="entry name" value="Retrotran_Ty1/copia-like"/>
</dbReference>
<dbReference type="SUPFAM" id="SSF53098">
    <property type="entry name" value="Ribonuclease H-like"/>
    <property type="match status" value="1"/>
</dbReference>
<keyword evidence="2" id="KW-1185">Reference proteome</keyword>
<reference evidence="1 2" key="1">
    <citation type="journal article" date="2019" name="Sci. Rep.">
        <title>Orb-weaving spider Araneus ventricosus genome elucidates the spidroin gene catalogue.</title>
        <authorList>
            <person name="Kono N."/>
            <person name="Nakamura H."/>
            <person name="Ohtoshi R."/>
            <person name="Moran D.A.P."/>
            <person name="Shinohara A."/>
            <person name="Yoshida Y."/>
            <person name="Fujiwara M."/>
            <person name="Mori M."/>
            <person name="Tomita M."/>
            <person name="Arakawa K."/>
        </authorList>
    </citation>
    <scope>NUCLEOTIDE SEQUENCE [LARGE SCALE GENOMIC DNA]</scope>
</reference>
<accession>A0A4Y2NE19</accession>
<protein>
    <recommendedName>
        <fullName evidence="3">Retrovirus-related Pol polyprotein from transposon TNT 1-94</fullName>
    </recommendedName>
</protein>
<name>A0A4Y2NE19_ARAVE</name>
<dbReference type="EMBL" id="BGPR01009030">
    <property type="protein sequence ID" value="GBN37521.1"/>
    <property type="molecule type" value="Genomic_DNA"/>
</dbReference>
<proteinExistence type="predicted"/>
<dbReference type="AlphaFoldDB" id="A0A4Y2NE19"/>
<dbReference type="GO" id="GO:0003676">
    <property type="term" value="F:nucleic acid binding"/>
    <property type="evidence" value="ECO:0007669"/>
    <property type="project" value="InterPro"/>
</dbReference>
<dbReference type="PANTHER" id="PTHR42648:SF28">
    <property type="entry name" value="TRANSPOSON-ENCODED PROTEIN WITH RIBONUCLEASE H-LIKE AND RETROVIRUS ZINC FINGER-LIKE DOMAINS"/>
    <property type="match status" value="1"/>
</dbReference>
<gene>
    <name evidence="1" type="ORF">AVEN_14697_1</name>
</gene>
<dbReference type="InterPro" id="IPR036397">
    <property type="entry name" value="RNaseH_sf"/>
</dbReference>
<dbReference type="Proteomes" id="UP000499080">
    <property type="component" value="Unassembled WGS sequence"/>
</dbReference>
<evidence type="ECO:0008006" key="3">
    <source>
        <dbReference type="Google" id="ProtNLM"/>
    </source>
</evidence>
<evidence type="ECO:0000313" key="2">
    <source>
        <dbReference type="Proteomes" id="UP000499080"/>
    </source>
</evidence>
<sequence length="179" mass="20910">MGFEMGKVADLEWVKNPINERTVASLTERLRLHEQRLESLKLPHESRSVAFVTKPKSACVAVKNDLLQLWMKEWVIKQKVRSKVFEIQKLDSEFCDACMYGKMHRLSFGSRQHRLSSPGQLVHADVYGPIPEKYLGGNRYFVAFKDDYSKYRTVYLMKKKSEVKEILSKFQSEMKNAED</sequence>
<dbReference type="PANTHER" id="PTHR42648">
    <property type="entry name" value="TRANSPOSASE, PUTATIVE-RELATED"/>
    <property type="match status" value="1"/>
</dbReference>
<comment type="caution">
    <text evidence="1">The sequence shown here is derived from an EMBL/GenBank/DDBJ whole genome shotgun (WGS) entry which is preliminary data.</text>
</comment>